<dbReference type="AlphaFoldDB" id="A0A1G9GN45"/>
<dbReference type="PANTHER" id="PTHR43317:SF3">
    <property type="entry name" value="BLR2883 PROTEIN"/>
    <property type="match status" value="1"/>
</dbReference>
<evidence type="ECO:0000313" key="2">
    <source>
        <dbReference type="EMBL" id="SDL02067.1"/>
    </source>
</evidence>
<dbReference type="RefSeq" id="WP_089657059.1">
    <property type="nucleotide sequence ID" value="NZ_FNGH01000002.1"/>
</dbReference>
<accession>A0A1G9GN45</accession>
<keyword evidence="1" id="KW-0620">Polyamine biosynthesis</keyword>
<organism evidence="2 3">
    <name type="scientific">Franzmannia pantelleriensis</name>
    <dbReference type="NCBI Taxonomy" id="48727"/>
    <lineage>
        <taxon>Bacteria</taxon>
        <taxon>Pseudomonadati</taxon>
        <taxon>Pseudomonadota</taxon>
        <taxon>Gammaproteobacteria</taxon>
        <taxon>Oceanospirillales</taxon>
        <taxon>Halomonadaceae</taxon>
        <taxon>Franzmannia</taxon>
    </lineage>
</organism>
<dbReference type="Proteomes" id="UP000199107">
    <property type="component" value="Unassembled WGS sequence"/>
</dbReference>
<protein>
    <submittedName>
        <fullName evidence="2">Spermidine synthase</fullName>
    </submittedName>
</protein>
<name>A0A1G9GN45_9GAMM</name>
<dbReference type="Pfam" id="PF01564">
    <property type="entry name" value="Spermine_synth"/>
    <property type="match status" value="1"/>
</dbReference>
<reference evidence="3" key="1">
    <citation type="submission" date="2016-10" db="EMBL/GenBank/DDBJ databases">
        <authorList>
            <person name="Varghese N."/>
            <person name="Submissions S."/>
        </authorList>
    </citation>
    <scope>NUCLEOTIDE SEQUENCE [LARGE SCALE GENOMIC DNA]</scope>
    <source>
        <strain evidence="3">AAP</strain>
    </source>
</reference>
<dbReference type="PANTHER" id="PTHR43317">
    <property type="entry name" value="THERMOSPERMINE SYNTHASE ACAULIS5"/>
    <property type="match status" value="1"/>
</dbReference>
<dbReference type="EMBL" id="FNGH01000002">
    <property type="protein sequence ID" value="SDL02067.1"/>
    <property type="molecule type" value="Genomic_DNA"/>
</dbReference>
<gene>
    <name evidence="2" type="ORF">SAMN05192555_102200</name>
</gene>
<proteinExistence type="predicted"/>
<dbReference type="GO" id="GO:0006596">
    <property type="term" value="P:polyamine biosynthetic process"/>
    <property type="evidence" value="ECO:0007669"/>
    <property type="project" value="UniProtKB-KW"/>
</dbReference>
<dbReference type="OrthoDB" id="9793351at2"/>
<dbReference type="Gene3D" id="3.40.50.150">
    <property type="entry name" value="Vaccinia Virus protein VP39"/>
    <property type="match status" value="1"/>
</dbReference>
<dbReference type="STRING" id="48727.SAMN05192555_102200"/>
<evidence type="ECO:0000256" key="1">
    <source>
        <dbReference type="ARBA" id="ARBA00023115"/>
    </source>
</evidence>
<dbReference type="InterPro" id="IPR029063">
    <property type="entry name" value="SAM-dependent_MTases_sf"/>
</dbReference>
<dbReference type="SUPFAM" id="SSF53335">
    <property type="entry name" value="S-adenosyl-L-methionine-dependent methyltransferases"/>
    <property type="match status" value="1"/>
</dbReference>
<evidence type="ECO:0000313" key="3">
    <source>
        <dbReference type="Proteomes" id="UP000199107"/>
    </source>
</evidence>
<sequence>MAKFVEIGRAAIPGQGTQLRLLQRNDEFSIRIVGQPGDLMNSRLHGSEDALADLACEGLGAHSGVRVLVGGLGMGFTLAAALAVLGRDAEVVVAELVPEVVAWNQGPLGQAAGRPLDDPRTRVHVGDVAALMHASPSGFDAIMLDIDNGPEGMTRKDNDRVYSPRGLESAQRALRPDGVLAVWSAGRDAGFSERLKRVGFSVEEHQVRAHRPGKGARHVIWLGN</sequence>
<keyword evidence="3" id="KW-1185">Reference proteome</keyword>